<dbReference type="SUPFAM" id="SSF53850">
    <property type="entry name" value="Periplasmic binding protein-like II"/>
    <property type="match status" value="1"/>
</dbReference>
<feature type="signal peptide" evidence="1">
    <location>
        <begin position="1"/>
        <end position="24"/>
    </location>
</feature>
<dbReference type="PROSITE" id="PS51257">
    <property type="entry name" value="PROKAR_LIPOPROTEIN"/>
    <property type="match status" value="1"/>
</dbReference>
<dbReference type="OrthoDB" id="7936627at2"/>
<dbReference type="Gene3D" id="3.40.190.10">
    <property type="entry name" value="Periplasmic binding protein-like II"/>
    <property type="match status" value="2"/>
</dbReference>
<dbReference type="Pfam" id="PF12010">
    <property type="entry name" value="DUF3502"/>
    <property type="match status" value="1"/>
</dbReference>
<gene>
    <name evidence="3" type="ORF">FH969_03460</name>
</gene>
<sequence length="527" mass="58158">MKRRTITKAGAVAATLALSSVALAACGSGGDSDGGNADGGASGDITPITMLVLGDKPTNGRLEAMLDELNANLREQAGAELSLYYVEWADWQTQYNVQLLANDGSVDLVTTATDWLFAWENAEKGAFLPLSEDMLKENAPKTWEQVSASGDWDLTKLDGEIYFIPEDNYTQYTNHGFFYRGDWAKEAGFANGEITKFEDFTQYFQWVKDNQPEAYPWDVAGANMAALTGYLQGHTDAITLQGVATGNYSIFETTKSDPYTISSNFMEGDALLEAAELAKEWNDMGVWREDAINYTGDTREEFYAGLSGADQHHTQTFLTQIVNNMTTKQEGSGPKMFYFGQENGNIFKDLKTHGAMAVSAASKNPEKALQVYDLIRNDQTDYDLLNFGIEGTDYILTDDGKLDYPEGYDSSTDALGSNFWGGRMDEYEYDKVTDAPNKWETYEALDAVAEDYPYETLVFNKDSIDSSLATIGGVLSTYLPQLMYGKFDDPAAAIEDMRAELAAAGYDEVRESLQADMDAWASEQGLK</sequence>
<feature type="chain" id="PRO_5022813754" evidence="1">
    <location>
        <begin position="25"/>
        <end position="527"/>
    </location>
</feature>
<evidence type="ECO:0000313" key="3">
    <source>
        <dbReference type="EMBL" id="TNU76441.1"/>
    </source>
</evidence>
<dbReference type="Proteomes" id="UP000313849">
    <property type="component" value="Unassembled WGS sequence"/>
</dbReference>
<dbReference type="EMBL" id="VENP01000007">
    <property type="protein sequence ID" value="TNU76441.1"/>
    <property type="molecule type" value="Genomic_DNA"/>
</dbReference>
<feature type="domain" description="DUF3502" evidence="2">
    <location>
        <begin position="457"/>
        <end position="521"/>
    </location>
</feature>
<protein>
    <submittedName>
        <fullName evidence="3">DUF3502 domain-containing protein</fullName>
    </submittedName>
</protein>
<accession>A0A5C5BEE8</accession>
<evidence type="ECO:0000313" key="4">
    <source>
        <dbReference type="Proteomes" id="UP000313849"/>
    </source>
</evidence>
<keyword evidence="4" id="KW-1185">Reference proteome</keyword>
<reference evidence="3 4" key="1">
    <citation type="submission" date="2019-06" db="EMBL/GenBank/DDBJ databases">
        <title>Draft genome sequence of Miniimonas arenae KCTC 19750T isolated from sea sand.</title>
        <authorList>
            <person name="Park S.-J."/>
        </authorList>
    </citation>
    <scope>NUCLEOTIDE SEQUENCE [LARGE SCALE GENOMIC DNA]</scope>
    <source>
        <strain evidence="3 4">KCTC 19750</strain>
    </source>
</reference>
<dbReference type="AlphaFoldDB" id="A0A5C5BEE8"/>
<name>A0A5C5BEE8_9MICO</name>
<keyword evidence="1" id="KW-0732">Signal</keyword>
<proteinExistence type="predicted"/>
<evidence type="ECO:0000259" key="2">
    <source>
        <dbReference type="Pfam" id="PF12010"/>
    </source>
</evidence>
<evidence type="ECO:0000256" key="1">
    <source>
        <dbReference type="SAM" id="SignalP"/>
    </source>
</evidence>
<comment type="caution">
    <text evidence="3">The sequence shown here is derived from an EMBL/GenBank/DDBJ whole genome shotgun (WGS) entry which is preliminary data.</text>
</comment>
<organism evidence="3 4">
    <name type="scientific">Miniimonas arenae</name>
    <dbReference type="NCBI Taxonomy" id="676201"/>
    <lineage>
        <taxon>Bacteria</taxon>
        <taxon>Bacillati</taxon>
        <taxon>Actinomycetota</taxon>
        <taxon>Actinomycetes</taxon>
        <taxon>Micrococcales</taxon>
        <taxon>Beutenbergiaceae</taxon>
        <taxon>Miniimonas</taxon>
    </lineage>
</organism>
<dbReference type="InterPro" id="IPR022627">
    <property type="entry name" value="DUF3502"/>
</dbReference>
<dbReference type="RefSeq" id="WP_139986126.1">
    <property type="nucleotide sequence ID" value="NZ_VENP01000007.1"/>
</dbReference>